<reference evidence="4 5" key="1">
    <citation type="submission" date="2020-09" db="EMBL/GenBank/DDBJ databases">
        <title>Genome sequences of type strains of Chitinophaga qingshengii and Chitinophaga varians.</title>
        <authorList>
            <person name="Kittiwongwattana C."/>
        </authorList>
    </citation>
    <scope>NUCLEOTIDE SEQUENCE [LARGE SCALE GENOMIC DNA]</scope>
    <source>
        <strain evidence="4 5">JCM 30026</strain>
    </source>
</reference>
<organism evidence="4 5">
    <name type="scientific">Chitinophaga qingshengii</name>
    <dbReference type="NCBI Taxonomy" id="1569794"/>
    <lineage>
        <taxon>Bacteria</taxon>
        <taxon>Pseudomonadati</taxon>
        <taxon>Bacteroidota</taxon>
        <taxon>Chitinophagia</taxon>
        <taxon>Chitinophagales</taxon>
        <taxon>Chitinophagaceae</taxon>
        <taxon>Chitinophaga</taxon>
    </lineage>
</organism>
<evidence type="ECO:0000313" key="4">
    <source>
        <dbReference type="EMBL" id="MBC9929314.1"/>
    </source>
</evidence>
<evidence type="ECO:0000259" key="3">
    <source>
        <dbReference type="PROSITE" id="PS51186"/>
    </source>
</evidence>
<keyword evidence="1" id="KW-0808">Transferase</keyword>
<name>A0ABR7TG37_9BACT</name>
<dbReference type="SUPFAM" id="SSF55729">
    <property type="entry name" value="Acyl-CoA N-acyltransferases (Nat)"/>
    <property type="match status" value="1"/>
</dbReference>
<dbReference type="InterPro" id="IPR000182">
    <property type="entry name" value="GNAT_dom"/>
</dbReference>
<evidence type="ECO:0000256" key="2">
    <source>
        <dbReference type="ARBA" id="ARBA00023315"/>
    </source>
</evidence>
<keyword evidence="2" id="KW-0012">Acyltransferase</keyword>
<dbReference type="PANTHER" id="PTHR43072">
    <property type="entry name" value="N-ACETYLTRANSFERASE"/>
    <property type="match status" value="1"/>
</dbReference>
<dbReference type="Gene3D" id="3.40.630.30">
    <property type="match status" value="1"/>
</dbReference>
<accession>A0ABR7TG37</accession>
<dbReference type="EMBL" id="JACVFC010000001">
    <property type="protein sequence ID" value="MBC9929314.1"/>
    <property type="molecule type" value="Genomic_DNA"/>
</dbReference>
<evidence type="ECO:0000313" key="5">
    <source>
        <dbReference type="Proteomes" id="UP000659124"/>
    </source>
</evidence>
<dbReference type="CDD" id="cd04301">
    <property type="entry name" value="NAT_SF"/>
    <property type="match status" value="1"/>
</dbReference>
<evidence type="ECO:0000256" key="1">
    <source>
        <dbReference type="ARBA" id="ARBA00022679"/>
    </source>
</evidence>
<dbReference type="Proteomes" id="UP000659124">
    <property type="component" value="Unassembled WGS sequence"/>
</dbReference>
<dbReference type="PANTHER" id="PTHR43072:SF23">
    <property type="entry name" value="UPF0039 PROTEIN C11D3.02C"/>
    <property type="match status" value="1"/>
</dbReference>
<sequence>MHLQYRDAVLEDLPEIVAIYNSTVAGRMVTADTTPVTVESRLPWFHAHGPERRPLWMAYDGETLVGWISFSSFYGRPAYDGTVEVSIYLAENARGKGYGKAVLQYAIDAAPRLSIHTLLGVIFAHNVPSIKLFMDKGFVEWAHLPDIAILDGTPRSVKILGLKVSNP</sequence>
<keyword evidence="5" id="KW-1185">Reference proteome</keyword>
<feature type="domain" description="N-acetyltransferase" evidence="3">
    <location>
        <begin position="3"/>
        <end position="156"/>
    </location>
</feature>
<protein>
    <submittedName>
        <fullName evidence="4">N-acetyltransferase family protein</fullName>
    </submittedName>
</protein>
<proteinExistence type="predicted"/>
<dbReference type="Pfam" id="PF00583">
    <property type="entry name" value="Acetyltransf_1"/>
    <property type="match status" value="1"/>
</dbReference>
<dbReference type="InterPro" id="IPR016181">
    <property type="entry name" value="Acyl_CoA_acyltransferase"/>
</dbReference>
<gene>
    <name evidence="4" type="ORF">ICL07_02950</name>
</gene>
<dbReference type="PROSITE" id="PS51186">
    <property type="entry name" value="GNAT"/>
    <property type="match status" value="1"/>
</dbReference>
<comment type="caution">
    <text evidence="4">The sequence shown here is derived from an EMBL/GenBank/DDBJ whole genome shotgun (WGS) entry which is preliminary data.</text>
</comment>